<evidence type="ECO:0000259" key="2">
    <source>
        <dbReference type="Pfam" id="PF04149"/>
    </source>
</evidence>
<dbReference type="RefSeq" id="WP_121394429.1">
    <property type="nucleotide sequence ID" value="NZ_RCDD01000008.1"/>
</dbReference>
<dbReference type="Pfam" id="PF04149">
    <property type="entry name" value="DUF397"/>
    <property type="match status" value="1"/>
</dbReference>
<dbReference type="Proteomes" id="UP000282454">
    <property type="component" value="Unassembled WGS sequence"/>
</dbReference>
<dbReference type="InterPro" id="IPR007278">
    <property type="entry name" value="DUF397"/>
</dbReference>
<accession>A0A421AW55</accession>
<name>A0A421AW55_9PSEU</name>
<feature type="domain" description="DUF397" evidence="2">
    <location>
        <begin position="4"/>
        <end position="59"/>
    </location>
</feature>
<organism evidence="3 4">
    <name type="scientific">Actinokineospora cianjurensis</name>
    <dbReference type="NCBI Taxonomy" id="585224"/>
    <lineage>
        <taxon>Bacteria</taxon>
        <taxon>Bacillati</taxon>
        <taxon>Actinomycetota</taxon>
        <taxon>Actinomycetes</taxon>
        <taxon>Pseudonocardiales</taxon>
        <taxon>Pseudonocardiaceae</taxon>
        <taxon>Actinokineospora</taxon>
    </lineage>
</organism>
<reference evidence="3 4" key="1">
    <citation type="submission" date="2018-10" db="EMBL/GenBank/DDBJ databases">
        <title>Genomic Encyclopedia of Archaeal and Bacterial Type Strains, Phase II (KMG-II): from individual species to whole genera.</title>
        <authorList>
            <person name="Goeker M."/>
        </authorList>
    </citation>
    <scope>NUCLEOTIDE SEQUENCE [LARGE SCALE GENOMIC DNA]</scope>
    <source>
        <strain evidence="3 4">DSM 45657</strain>
    </source>
</reference>
<dbReference type="OrthoDB" id="4562195at2"/>
<sequence length="61" mass="6670">MNELQWRRSSRTGSGGGNNNCVEVARPAIGSTVYLRDSKHTGPNLRFGTQSFAIFLTGVTR</sequence>
<feature type="region of interest" description="Disordered" evidence="1">
    <location>
        <begin position="1"/>
        <end position="21"/>
    </location>
</feature>
<dbReference type="EMBL" id="RCDD01000008">
    <property type="protein sequence ID" value="RLK54143.1"/>
    <property type="molecule type" value="Genomic_DNA"/>
</dbReference>
<evidence type="ECO:0000313" key="4">
    <source>
        <dbReference type="Proteomes" id="UP000282454"/>
    </source>
</evidence>
<keyword evidence="4" id="KW-1185">Reference proteome</keyword>
<dbReference type="AlphaFoldDB" id="A0A421AW55"/>
<evidence type="ECO:0000313" key="3">
    <source>
        <dbReference type="EMBL" id="RLK54143.1"/>
    </source>
</evidence>
<comment type="caution">
    <text evidence="3">The sequence shown here is derived from an EMBL/GenBank/DDBJ whole genome shotgun (WGS) entry which is preliminary data.</text>
</comment>
<evidence type="ECO:0000256" key="1">
    <source>
        <dbReference type="SAM" id="MobiDB-lite"/>
    </source>
</evidence>
<gene>
    <name evidence="3" type="ORF">CLV68_6145</name>
</gene>
<proteinExistence type="predicted"/>
<protein>
    <submittedName>
        <fullName evidence="3">Uncharacterized protein DUF397</fullName>
    </submittedName>
</protein>